<accession>A0A6S6TVU3</accession>
<name>A0A6S6TVU3_9GAMM</name>
<organism evidence="1">
    <name type="scientific">uncultured Thiotrichaceae bacterium</name>
    <dbReference type="NCBI Taxonomy" id="298394"/>
    <lineage>
        <taxon>Bacteria</taxon>
        <taxon>Pseudomonadati</taxon>
        <taxon>Pseudomonadota</taxon>
        <taxon>Gammaproteobacteria</taxon>
        <taxon>Thiotrichales</taxon>
        <taxon>Thiotrichaceae</taxon>
        <taxon>environmental samples</taxon>
    </lineage>
</organism>
<gene>
    <name evidence="1" type="ORF">HELGO_WM6323</name>
</gene>
<proteinExistence type="predicted"/>
<dbReference type="EMBL" id="CACVAY010000110">
    <property type="protein sequence ID" value="CAA6822227.1"/>
    <property type="molecule type" value="Genomic_DNA"/>
</dbReference>
<evidence type="ECO:0000313" key="1">
    <source>
        <dbReference type="EMBL" id="CAA6822227.1"/>
    </source>
</evidence>
<dbReference type="AlphaFoldDB" id="A0A6S6TVU3"/>
<protein>
    <submittedName>
        <fullName evidence="1">Uncharacterized protein</fullName>
    </submittedName>
</protein>
<reference evidence="1" key="1">
    <citation type="submission" date="2020-01" db="EMBL/GenBank/DDBJ databases">
        <authorList>
            <person name="Meier V. D."/>
            <person name="Meier V D."/>
        </authorList>
    </citation>
    <scope>NUCLEOTIDE SEQUENCE</scope>
    <source>
        <strain evidence="1">HLG_WM_MAG_07</strain>
    </source>
</reference>
<sequence>MTIITGMNEQLSTFEITSADDQHCQKTFNSLERLNSDRYVDLQKASPSPDEFVGMALEGLVVFLSCKRKGLHLEGSFVHHDEEADQQEFKKFISGLDPEADIKLDTQMSTATKHPLRFS</sequence>